<dbReference type="SMART" id="SM00717">
    <property type="entry name" value="SANT"/>
    <property type="match status" value="2"/>
</dbReference>
<dbReference type="InterPro" id="IPR017930">
    <property type="entry name" value="Myb_dom"/>
</dbReference>
<keyword evidence="9" id="KW-1185">Reference proteome</keyword>
<keyword evidence="3" id="KW-0238">DNA-binding</keyword>
<dbReference type="AlphaFoldDB" id="A0AA88A6C5"/>
<gene>
    <name evidence="8" type="ORF">TIFTF001_014979</name>
</gene>
<proteinExistence type="predicted"/>
<feature type="domain" description="HTH myb-type" evidence="7">
    <location>
        <begin position="9"/>
        <end position="61"/>
    </location>
</feature>
<keyword evidence="2" id="KW-0677">Repeat</keyword>
<comment type="caution">
    <text evidence="8">The sequence shown here is derived from an EMBL/GenBank/DDBJ whole genome shotgun (WGS) entry which is preliminary data.</text>
</comment>
<dbReference type="InterPro" id="IPR001005">
    <property type="entry name" value="SANT/Myb"/>
</dbReference>
<dbReference type="FunFam" id="1.10.10.60:FF:000645">
    <property type="entry name" value="Os07g0634900 protein"/>
    <property type="match status" value="1"/>
</dbReference>
<comment type="subcellular location">
    <subcellularLocation>
        <location evidence="1">Nucleus</location>
    </subcellularLocation>
</comment>
<dbReference type="CDD" id="cd00167">
    <property type="entry name" value="SANT"/>
    <property type="match status" value="2"/>
</dbReference>
<dbReference type="SUPFAM" id="SSF46689">
    <property type="entry name" value="Homeodomain-like"/>
    <property type="match status" value="1"/>
</dbReference>
<evidence type="ECO:0000256" key="3">
    <source>
        <dbReference type="ARBA" id="ARBA00023125"/>
    </source>
</evidence>
<keyword evidence="4" id="KW-0539">Nucleus</keyword>
<accession>A0AA88A6C5</accession>
<feature type="domain" description="Myb-like" evidence="6">
    <location>
        <begin position="9"/>
        <end position="62"/>
    </location>
</feature>
<evidence type="ECO:0000313" key="8">
    <source>
        <dbReference type="EMBL" id="GMN45780.1"/>
    </source>
</evidence>
<dbReference type="InterPro" id="IPR015495">
    <property type="entry name" value="Myb_TF_plants"/>
</dbReference>
<evidence type="ECO:0000259" key="7">
    <source>
        <dbReference type="PROSITE" id="PS51294"/>
    </source>
</evidence>
<evidence type="ECO:0000256" key="4">
    <source>
        <dbReference type="ARBA" id="ARBA00023242"/>
    </source>
</evidence>
<feature type="domain" description="Myb-like" evidence="6">
    <location>
        <begin position="63"/>
        <end position="113"/>
    </location>
</feature>
<evidence type="ECO:0000256" key="5">
    <source>
        <dbReference type="SAM" id="MobiDB-lite"/>
    </source>
</evidence>
<dbReference type="PANTHER" id="PTHR47994:SF5">
    <property type="entry name" value="F14D16.11-RELATED"/>
    <property type="match status" value="1"/>
</dbReference>
<dbReference type="Gene3D" id="1.10.10.60">
    <property type="entry name" value="Homeodomain-like"/>
    <property type="match status" value="2"/>
</dbReference>
<dbReference type="PANTHER" id="PTHR47994">
    <property type="entry name" value="F14D16.11-RELATED"/>
    <property type="match status" value="1"/>
</dbReference>
<dbReference type="EMBL" id="BTGU01000021">
    <property type="protein sequence ID" value="GMN45780.1"/>
    <property type="molecule type" value="Genomic_DNA"/>
</dbReference>
<evidence type="ECO:0000256" key="2">
    <source>
        <dbReference type="ARBA" id="ARBA00022737"/>
    </source>
</evidence>
<sequence>MVRPPCCDKPNVKKSPWSIEEDANALENAISKHGKDNWNSVPRRPGLRRCGKSCRVRWSNHPRPDLKPESFTPKEEELIIKLHATIGSRWPLIAQQLPGRTDNEVKIYWNTKLRKKLSDMGIDPVTHKPFSQILADYGNIGGGFPNTPMRIGSLNKDLKNAILMKTEALFSPPPPPPPPKTEPNRSSLDLLAQLQAIKLASDRASNPTAFSFSSSPSSASSSTSSSAAQETMSPPLAFNWNDFLLEDAFLRPSEAQDQGEKAAEFSPRKVVFEGPKEYVDQGNLTSSCENSYVEALLARENEMLLEFPQLLEEPFY</sequence>
<dbReference type="Proteomes" id="UP001187192">
    <property type="component" value="Unassembled WGS sequence"/>
</dbReference>
<dbReference type="InterPro" id="IPR009057">
    <property type="entry name" value="Homeodomain-like_sf"/>
</dbReference>
<dbReference type="GO" id="GO:0003677">
    <property type="term" value="F:DNA binding"/>
    <property type="evidence" value="ECO:0007669"/>
    <property type="project" value="UniProtKB-KW"/>
</dbReference>
<evidence type="ECO:0000256" key="1">
    <source>
        <dbReference type="ARBA" id="ARBA00004123"/>
    </source>
</evidence>
<dbReference type="GO" id="GO:0005634">
    <property type="term" value="C:nucleus"/>
    <property type="evidence" value="ECO:0007669"/>
    <property type="project" value="UniProtKB-SubCell"/>
</dbReference>
<evidence type="ECO:0000313" key="9">
    <source>
        <dbReference type="Proteomes" id="UP001187192"/>
    </source>
</evidence>
<protein>
    <submittedName>
        <fullName evidence="8">Uncharacterized protein</fullName>
    </submittedName>
</protein>
<evidence type="ECO:0000259" key="6">
    <source>
        <dbReference type="PROSITE" id="PS50090"/>
    </source>
</evidence>
<reference evidence="8" key="1">
    <citation type="submission" date="2023-07" db="EMBL/GenBank/DDBJ databases">
        <title>draft genome sequence of fig (Ficus carica).</title>
        <authorList>
            <person name="Takahashi T."/>
            <person name="Nishimura K."/>
        </authorList>
    </citation>
    <scope>NUCLEOTIDE SEQUENCE</scope>
</reference>
<feature type="region of interest" description="Disordered" evidence="5">
    <location>
        <begin position="208"/>
        <end position="230"/>
    </location>
</feature>
<dbReference type="PROSITE" id="PS50090">
    <property type="entry name" value="MYB_LIKE"/>
    <property type="match status" value="2"/>
</dbReference>
<dbReference type="Pfam" id="PF00249">
    <property type="entry name" value="Myb_DNA-binding"/>
    <property type="match status" value="2"/>
</dbReference>
<feature type="compositionally biased region" description="Low complexity" evidence="5">
    <location>
        <begin position="208"/>
        <end position="228"/>
    </location>
</feature>
<feature type="domain" description="HTH myb-type" evidence="7">
    <location>
        <begin position="63"/>
        <end position="117"/>
    </location>
</feature>
<organism evidence="8 9">
    <name type="scientific">Ficus carica</name>
    <name type="common">Common fig</name>
    <dbReference type="NCBI Taxonomy" id="3494"/>
    <lineage>
        <taxon>Eukaryota</taxon>
        <taxon>Viridiplantae</taxon>
        <taxon>Streptophyta</taxon>
        <taxon>Embryophyta</taxon>
        <taxon>Tracheophyta</taxon>
        <taxon>Spermatophyta</taxon>
        <taxon>Magnoliopsida</taxon>
        <taxon>eudicotyledons</taxon>
        <taxon>Gunneridae</taxon>
        <taxon>Pentapetalae</taxon>
        <taxon>rosids</taxon>
        <taxon>fabids</taxon>
        <taxon>Rosales</taxon>
        <taxon>Moraceae</taxon>
        <taxon>Ficeae</taxon>
        <taxon>Ficus</taxon>
    </lineage>
</organism>
<name>A0AA88A6C5_FICCA</name>
<dbReference type="PROSITE" id="PS51294">
    <property type="entry name" value="HTH_MYB"/>
    <property type="match status" value="2"/>
</dbReference>